<evidence type="ECO:0000313" key="1">
    <source>
        <dbReference type="EMBL" id="QRO78769.1"/>
    </source>
</evidence>
<organism evidence="1 2">
    <name type="scientific">Burkholderia dolosa</name>
    <dbReference type="NCBI Taxonomy" id="152500"/>
    <lineage>
        <taxon>Bacteria</taxon>
        <taxon>Pseudomonadati</taxon>
        <taxon>Pseudomonadota</taxon>
        <taxon>Betaproteobacteria</taxon>
        <taxon>Burkholderiales</taxon>
        <taxon>Burkholderiaceae</taxon>
        <taxon>Burkholderia</taxon>
        <taxon>Burkholderia cepacia complex</taxon>
    </lineage>
</organism>
<name>A0A892IDA8_9BURK</name>
<reference evidence="1 2" key="1">
    <citation type="submission" date="2021-02" db="EMBL/GenBank/DDBJ databases">
        <title>FDA dAtabase for Regulatory Grade micrObial Sequences (FDA-ARGOS): Supporting development and validation of Infectious Disease Dx tests.</title>
        <authorList>
            <person name="Minogue T."/>
            <person name="Wolcott M."/>
            <person name="Wasieloski L."/>
            <person name="Aguilar W."/>
            <person name="Moore D."/>
            <person name="Jaissle J."/>
            <person name="Tallon L."/>
            <person name="Sadzewicz L."/>
            <person name="Zhao X."/>
            <person name="Boylan J."/>
            <person name="Ott S."/>
            <person name="Bowen H."/>
            <person name="Vavikolanu K."/>
            <person name="Mehta A."/>
            <person name="Aluvathingal J."/>
            <person name="Nadendla S."/>
            <person name="Yan Y."/>
            <person name="Sichtig H."/>
        </authorList>
    </citation>
    <scope>NUCLEOTIDE SEQUENCE [LARGE SCALE GENOMIC DNA]</scope>
    <source>
        <strain evidence="1 2">FDAARGOS_1272</strain>
    </source>
</reference>
<keyword evidence="2" id="KW-1185">Reference proteome</keyword>
<protein>
    <submittedName>
        <fullName evidence="1">Uncharacterized protein</fullName>
    </submittedName>
</protein>
<dbReference type="Proteomes" id="UP000625568">
    <property type="component" value="Chromosome 1"/>
</dbReference>
<proteinExistence type="predicted"/>
<dbReference type="EMBL" id="CP069482">
    <property type="protein sequence ID" value="QRO78769.1"/>
    <property type="molecule type" value="Genomic_DNA"/>
</dbReference>
<gene>
    <name evidence="1" type="ORF">I6K02_07740</name>
</gene>
<sequence length="107" mass="12224">MTKALRDDLYLYVVRDDSGGATIPFRFKYYFWNRHVDRDEVDAVVDRQAPFLTASSEAAQVSARGDDVAVAFRGRVYDFSNLAVFYIGDSPRFVPLHLDAQPDFVRP</sequence>
<dbReference type="RefSeq" id="WP_123806801.1">
    <property type="nucleotide sequence ID" value="NZ_CABVPR010000087.1"/>
</dbReference>
<accession>A0A892IDA8</accession>
<dbReference type="AlphaFoldDB" id="A0A892IDA8"/>
<evidence type="ECO:0000313" key="2">
    <source>
        <dbReference type="Proteomes" id="UP000625568"/>
    </source>
</evidence>
<dbReference type="GeneID" id="93126512"/>